<keyword evidence="2" id="KW-1185">Reference proteome</keyword>
<gene>
    <name evidence="1" type="ORF">DERYTH_LOCUS11031</name>
</gene>
<evidence type="ECO:0000313" key="2">
    <source>
        <dbReference type="Proteomes" id="UP000789405"/>
    </source>
</evidence>
<accession>A0A9N9E774</accession>
<dbReference type="EMBL" id="CAJVPY010006674">
    <property type="protein sequence ID" value="CAG8667235.1"/>
    <property type="molecule type" value="Genomic_DNA"/>
</dbReference>
<evidence type="ECO:0000313" key="1">
    <source>
        <dbReference type="EMBL" id="CAG8667235.1"/>
    </source>
</evidence>
<comment type="caution">
    <text evidence="1">The sequence shown here is derived from an EMBL/GenBank/DDBJ whole genome shotgun (WGS) entry which is preliminary data.</text>
</comment>
<protein>
    <submittedName>
        <fullName evidence="1">14886_t:CDS:1</fullName>
    </submittedName>
</protein>
<name>A0A9N9E774_9GLOM</name>
<reference evidence="1" key="1">
    <citation type="submission" date="2021-06" db="EMBL/GenBank/DDBJ databases">
        <authorList>
            <person name="Kallberg Y."/>
            <person name="Tangrot J."/>
            <person name="Rosling A."/>
        </authorList>
    </citation>
    <scope>NUCLEOTIDE SEQUENCE</scope>
    <source>
        <strain evidence="1">MA453B</strain>
    </source>
</reference>
<sequence>MTKLSGHFDRGADEFGPGIRINFEHMELKELTFILGDKNVAYIFFTHLR</sequence>
<proteinExistence type="predicted"/>
<feature type="non-terminal residue" evidence="1">
    <location>
        <position position="49"/>
    </location>
</feature>
<dbReference type="Proteomes" id="UP000789405">
    <property type="component" value="Unassembled WGS sequence"/>
</dbReference>
<organism evidence="1 2">
    <name type="scientific">Dentiscutata erythropus</name>
    <dbReference type="NCBI Taxonomy" id="1348616"/>
    <lineage>
        <taxon>Eukaryota</taxon>
        <taxon>Fungi</taxon>
        <taxon>Fungi incertae sedis</taxon>
        <taxon>Mucoromycota</taxon>
        <taxon>Glomeromycotina</taxon>
        <taxon>Glomeromycetes</taxon>
        <taxon>Diversisporales</taxon>
        <taxon>Gigasporaceae</taxon>
        <taxon>Dentiscutata</taxon>
    </lineage>
</organism>
<dbReference type="AlphaFoldDB" id="A0A9N9E774"/>